<comment type="caution">
    <text evidence="14">The sequence shown here is derived from an EMBL/GenBank/DDBJ whole genome shotgun (WGS) entry which is preliminary data.</text>
</comment>
<evidence type="ECO:0000256" key="11">
    <source>
        <dbReference type="ARBA" id="ARBA00048968"/>
    </source>
</evidence>
<evidence type="ECO:0000313" key="14">
    <source>
        <dbReference type="EMBL" id="OAT59142.1"/>
    </source>
</evidence>
<keyword evidence="15" id="KW-1185">Reference proteome</keyword>
<dbReference type="InterPro" id="IPR038371">
    <property type="entry name" value="Cu_polyphenol_OxRdtase_sf"/>
</dbReference>
<reference evidence="14 15" key="1">
    <citation type="submission" date="2016-04" db="EMBL/GenBank/DDBJ databases">
        <title>ATOL: Assembling a taxonomically balanced genome-scale reconstruction of the evolutionary history of the Enterobacteriaceae.</title>
        <authorList>
            <person name="Plunkett G.III."/>
            <person name="Neeno-Eckwall E.C."/>
            <person name="Glasner J.D."/>
            <person name="Perna N.T."/>
        </authorList>
    </citation>
    <scope>NUCLEOTIDE SEQUENCE [LARGE SCALE GENOMIC DNA]</scope>
    <source>
        <strain evidence="14 15">ATCC 12841</strain>
    </source>
</reference>
<dbReference type="GO" id="GO:0016787">
    <property type="term" value="F:hydrolase activity"/>
    <property type="evidence" value="ECO:0007669"/>
    <property type="project" value="UniProtKB-KW"/>
</dbReference>
<protein>
    <recommendedName>
        <fullName evidence="13">Purine nucleoside phosphorylase</fullName>
    </recommendedName>
</protein>
<keyword evidence="6" id="KW-0378">Hydrolase</keyword>
<dbReference type="SUPFAM" id="SSF64438">
    <property type="entry name" value="CNF1/YfiH-like putative cysteine hydrolases"/>
    <property type="match status" value="1"/>
</dbReference>
<evidence type="ECO:0000256" key="10">
    <source>
        <dbReference type="ARBA" id="ARBA00047989"/>
    </source>
</evidence>
<gene>
    <name evidence="14" type="ORF">M993_01685</name>
</gene>
<evidence type="ECO:0000256" key="3">
    <source>
        <dbReference type="ARBA" id="ARBA00007353"/>
    </source>
</evidence>
<keyword evidence="5" id="KW-0479">Metal-binding</keyword>
<dbReference type="FunFam" id="3.60.140.10:FF:000001">
    <property type="entry name" value="Polyphenol oxidase"/>
    <property type="match status" value="1"/>
</dbReference>
<dbReference type="GO" id="GO:0017061">
    <property type="term" value="F:S-methyl-5-thioadenosine phosphorylase activity"/>
    <property type="evidence" value="ECO:0007669"/>
    <property type="project" value="UniProtKB-EC"/>
</dbReference>
<evidence type="ECO:0000256" key="12">
    <source>
        <dbReference type="ARBA" id="ARBA00049893"/>
    </source>
</evidence>
<dbReference type="RefSeq" id="WP_061555100.1">
    <property type="nucleotide sequence ID" value="NZ_LXEX01000028.1"/>
</dbReference>
<keyword evidence="7" id="KW-0862">Zinc</keyword>
<dbReference type="GO" id="GO:0016491">
    <property type="term" value="F:oxidoreductase activity"/>
    <property type="evidence" value="ECO:0007669"/>
    <property type="project" value="UniProtKB-KW"/>
</dbReference>
<evidence type="ECO:0000256" key="5">
    <source>
        <dbReference type="ARBA" id="ARBA00022723"/>
    </source>
</evidence>
<dbReference type="CDD" id="cd16833">
    <property type="entry name" value="YfiH"/>
    <property type="match status" value="1"/>
</dbReference>
<comment type="catalytic activity">
    <reaction evidence="12">
        <text>S-methyl-5'-thioadenosine + phosphate = 5-(methylsulfanyl)-alpha-D-ribose 1-phosphate + adenine</text>
        <dbReference type="Rhea" id="RHEA:11852"/>
        <dbReference type="ChEBI" id="CHEBI:16708"/>
        <dbReference type="ChEBI" id="CHEBI:17509"/>
        <dbReference type="ChEBI" id="CHEBI:43474"/>
        <dbReference type="ChEBI" id="CHEBI:58533"/>
        <dbReference type="EC" id="2.4.2.28"/>
    </reaction>
    <physiologicalReaction direction="left-to-right" evidence="12">
        <dbReference type="Rhea" id="RHEA:11853"/>
    </physiologicalReaction>
</comment>
<dbReference type="PANTHER" id="PTHR30616:SF2">
    <property type="entry name" value="PURINE NUCLEOSIDE PHOSPHORYLASE LACC1"/>
    <property type="match status" value="1"/>
</dbReference>
<dbReference type="PANTHER" id="PTHR30616">
    <property type="entry name" value="UNCHARACTERIZED PROTEIN YFIH"/>
    <property type="match status" value="1"/>
</dbReference>
<evidence type="ECO:0000256" key="13">
    <source>
        <dbReference type="RuleBase" id="RU361274"/>
    </source>
</evidence>
<comment type="similarity">
    <text evidence="3 13">Belongs to the purine nucleoside phosphorylase YfiH/LACC1 family.</text>
</comment>
<comment type="catalytic activity">
    <reaction evidence="11">
        <text>adenosine + phosphate = alpha-D-ribose 1-phosphate + adenine</text>
        <dbReference type="Rhea" id="RHEA:27642"/>
        <dbReference type="ChEBI" id="CHEBI:16335"/>
        <dbReference type="ChEBI" id="CHEBI:16708"/>
        <dbReference type="ChEBI" id="CHEBI:43474"/>
        <dbReference type="ChEBI" id="CHEBI:57720"/>
        <dbReference type="EC" id="2.4.2.1"/>
    </reaction>
    <physiologicalReaction direction="left-to-right" evidence="11">
        <dbReference type="Rhea" id="RHEA:27643"/>
    </physiologicalReaction>
</comment>
<keyword evidence="8" id="KW-0560">Oxidoreductase</keyword>
<keyword evidence="4" id="KW-0808">Transferase</keyword>
<dbReference type="InterPro" id="IPR003730">
    <property type="entry name" value="Cu_polyphenol_OxRdtase"/>
</dbReference>
<evidence type="ECO:0000256" key="4">
    <source>
        <dbReference type="ARBA" id="ARBA00022679"/>
    </source>
</evidence>
<comment type="catalytic activity">
    <reaction evidence="1">
        <text>inosine + phosphate = alpha-D-ribose 1-phosphate + hypoxanthine</text>
        <dbReference type="Rhea" id="RHEA:27646"/>
        <dbReference type="ChEBI" id="CHEBI:17368"/>
        <dbReference type="ChEBI" id="CHEBI:17596"/>
        <dbReference type="ChEBI" id="CHEBI:43474"/>
        <dbReference type="ChEBI" id="CHEBI:57720"/>
        <dbReference type="EC" id="2.4.2.1"/>
    </reaction>
    <physiologicalReaction direction="left-to-right" evidence="1">
        <dbReference type="Rhea" id="RHEA:27647"/>
    </physiologicalReaction>
</comment>
<dbReference type="EMBL" id="LXEX01000028">
    <property type="protein sequence ID" value="OAT59142.1"/>
    <property type="molecule type" value="Genomic_DNA"/>
</dbReference>
<evidence type="ECO:0000256" key="8">
    <source>
        <dbReference type="ARBA" id="ARBA00023002"/>
    </source>
</evidence>
<evidence type="ECO:0000256" key="7">
    <source>
        <dbReference type="ARBA" id="ARBA00022833"/>
    </source>
</evidence>
<dbReference type="InterPro" id="IPR011324">
    <property type="entry name" value="Cytotoxic_necrot_fac-like_cat"/>
</dbReference>
<dbReference type="NCBIfam" id="TIGR00726">
    <property type="entry name" value="peptidoglycan editing factor PgeF"/>
    <property type="match status" value="1"/>
</dbReference>
<comment type="catalytic activity">
    <reaction evidence="10">
        <text>adenosine + H2O + H(+) = inosine + NH4(+)</text>
        <dbReference type="Rhea" id="RHEA:24408"/>
        <dbReference type="ChEBI" id="CHEBI:15377"/>
        <dbReference type="ChEBI" id="CHEBI:15378"/>
        <dbReference type="ChEBI" id="CHEBI:16335"/>
        <dbReference type="ChEBI" id="CHEBI:17596"/>
        <dbReference type="ChEBI" id="CHEBI:28938"/>
        <dbReference type="EC" id="3.5.4.4"/>
    </reaction>
    <physiologicalReaction direction="left-to-right" evidence="10">
        <dbReference type="Rhea" id="RHEA:24409"/>
    </physiologicalReaction>
</comment>
<comment type="cofactor">
    <cofactor evidence="2">
        <name>Zn(2+)</name>
        <dbReference type="ChEBI" id="CHEBI:29105"/>
    </cofactor>
</comment>
<sequence length="244" mass="26734">MSVLITPLWPAPNNVVAFNTTRKGGVSAQPYDALNLGTHVGDDGTVVAENRRRLKDIIAAPTEPFWLEQVHGTRVLRLDENSDRADNQADASYTNIAGQVCAVMTADCLPVLFCNRQGTEVAAAHAGWRGLCDGVLEQTLACFDSSPEDILAWFGPAIGPTAFEVGGEVRAKFIEQDADAEQAFTEHGEKYLADIYQLARLRLRRAGVQTISGGDLCTVSDKSRFFSYRREPVTGRMAALIWFR</sequence>
<evidence type="ECO:0000256" key="1">
    <source>
        <dbReference type="ARBA" id="ARBA00000553"/>
    </source>
</evidence>
<dbReference type="AlphaFoldDB" id="A0AA91EJ93"/>
<dbReference type="Proteomes" id="UP000078431">
    <property type="component" value="Unassembled WGS sequence"/>
</dbReference>
<evidence type="ECO:0000256" key="6">
    <source>
        <dbReference type="ARBA" id="ARBA00022801"/>
    </source>
</evidence>
<evidence type="ECO:0000256" key="2">
    <source>
        <dbReference type="ARBA" id="ARBA00001947"/>
    </source>
</evidence>
<keyword evidence="9" id="KW-0186">Copper</keyword>
<evidence type="ECO:0000256" key="9">
    <source>
        <dbReference type="ARBA" id="ARBA00023008"/>
    </source>
</evidence>
<evidence type="ECO:0000313" key="15">
    <source>
        <dbReference type="Proteomes" id="UP000078431"/>
    </source>
</evidence>
<proteinExistence type="inferred from homology"/>
<dbReference type="Gene3D" id="3.60.140.10">
    <property type="entry name" value="CNF1/YfiH-like putative cysteine hydrolases"/>
    <property type="match status" value="1"/>
</dbReference>
<name>A0AA91EJ93_9GAMM</name>
<dbReference type="Pfam" id="PF02578">
    <property type="entry name" value="Cu-oxidase_4"/>
    <property type="match status" value="1"/>
</dbReference>
<organism evidence="14 15">
    <name type="scientific">Obesumbacterium proteus ATCC 12841</name>
    <dbReference type="NCBI Taxonomy" id="1354268"/>
    <lineage>
        <taxon>Bacteria</taxon>
        <taxon>Pseudomonadati</taxon>
        <taxon>Pseudomonadota</taxon>
        <taxon>Gammaproteobacteria</taxon>
        <taxon>Enterobacterales</taxon>
        <taxon>Hafniaceae</taxon>
        <taxon>Obesumbacterium</taxon>
    </lineage>
</organism>
<accession>A0AA91EJ93</accession>
<dbReference type="GO" id="GO:0005507">
    <property type="term" value="F:copper ion binding"/>
    <property type="evidence" value="ECO:0007669"/>
    <property type="project" value="TreeGrafter"/>
</dbReference>
<dbReference type="NCBIfam" id="NF007998">
    <property type="entry name" value="PRK10723.1"/>
    <property type="match status" value="1"/>
</dbReference>